<gene>
    <name evidence="6" type="ORF">ACFOGJ_14230</name>
</gene>
<dbReference type="Gene3D" id="3.10.105.10">
    <property type="entry name" value="Dipeptide-binding Protein, Domain 3"/>
    <property type="match status" value="1"/>
</dbReference>
<comment type="similarity">
    <text evidence="2">Belongs to the bacterial solute-binding protein 5 family.</text>
</comment>
<evidence type="ECO:0000259" key="5">
    <source>
        <dbReference type="Pfam" id="PF00496"/>
    </source>
</evidence>
<dbReference type="Gene3D" id="3.40.190.10">
    <property type="entry name" value="Periplasmic binding protein-like II"/>
    <property type="match status" value="1"/>
</dbReference>
<proteinExistence type="inferred from homology"/>
<name>A0ABV7L1B8_9PROT</name>
<evidence type="ECO:0000256" key="1">
    <source>
        <dbReference type="ARBA" id="ARBA00004418"/>
    </source>
</evidence>
<feature type="domain" description="Solute-binding protein family 5" evidence="5">
    <location>
        <begin position="83"/>
        <end position="442"/>
    </location>
</feature>
<dbReference type="Gene3D" id="3.90.76.10">
    <property type="entry name" value="Dipeptide-binding Protein, Domain 1"/>
    <property type="match status" value="1"/>
</dbReference>
<dbReference type="EMBL" id="JBHRTR010000028">
    <property type="protein sequence ID" value="MFC3228397.1"/>
    <property type="molecule type" value="Genomic_DNA"/>
</dbReference>
<evidence type="ECO:0000256" key="3">
    <source>
        <dbReference type="ARBA" id="ARBA00022729"/>
    </source>
</evidence>
<dbReference type="InterPro" id="IPR000914">
    <property type="entry name" value="SBP_5_dom"/>
</dbReference>
<keyword evidence="7" id="KW-1185">Reference proteome</keyword>
<dbReference type="PIRSF" id="PIRSF002741">
    <property type="entry name" value="MppA"/>
    <property type="match status" value="1"/>
</dbReference>
<evidence type="ECO:0000313" key="6">
    <source>
        <dbReference type="EMBL" id="MFC3228397.1"/>
    </source>
</evidence>
<keyword evidence="3 4" id="KW-0732">Signal</keyword>
<dbReference type="SUPFAM" id="SSF53850">
    <property type="entry name" value="Periplasmic binding protein-like II"/>
    <property type="match status" value="1"/>
</dbReference>
<comment type="subcellular location">
    <subcellularLocation>
        <location evidence="1">Periplasm</location>
    </subcellularLocation>
</comment>
<organism evidence="6 7">
    <name type="scientific">Marinibaculum pumilum</name>
    <dbReference type="NCBI Taxonomy" id="1766165"/>
    <lineage>
        <taxon>Bacteria</taxon>
        <taxon>Pseudomonadati</taxon>
        <taxon>Pseudomonadota</taxon>
        <taxon>Alphaproteobacteria</taxon>
        <taxon>Rhodospirillales</taxon>
        <taxon>Rhodospirillaceae</taxon>
        <taxon>Marinibaculum</taxon>
    </lineage>
</organism>
<sequence>MTRSSGSFGGAMAGAMLALLLGLLAAIAAPSPAPAQAPPGVLIAAQIAEPKSLDPQVVTALNDFRILVNIYDGLVRYRPGSLEIAPALAEAWTISDDGLTYTFTLRENVRFHDGTPVDAAAVVFTFERMLDPDHPHADTGPFPLAFFFDKLAAVDALDPRTVRFTLSEPFAPFLSNLAYPTALIVSPAAVRARGRDFGRHPVGSGPFRFADWQPNRRVMLEADPDYWDGPPGLDKVVFRPVTDTATRVAEMLSGGVDLMVEVPPDAVATFAADPDYRLYQAAGPHLWFLILNLREGPLADPRVRRAVNLAIDRQALVRDVLQGTAEVATGAVPAAFAWAHDPDLPPWPHDPAAARRLLEEAGAVGAELTFYVTRGGSGMLSPVAMAAAIQADLAAIGLQVRIESFEWNAYLARVNAGLAGQADMAEMAWMTNDPDTLPFLALRSDAVPDQGGFNSGYYDSAEADRLIAAARRTADREERAALYRQLQRQLRKDMPWAPVASWKQNAVTTDRVEGFALEPSFLLRLKDVVKR</sequence>
<evidence type="ECO:0000256" key="2">
    <source>
        <dbReference type="ARBA" id="ARBA00005695"/>
    </source>
</evidence>
<feature type="chain" id="PRO_5046084395" evidence="4">
    <location>
        <begin position="36"/>
        <end position="531"/>
    </location>
</feature>
<dbReference type="InterPro" id="IPR030678">
    <property type="entry name" value="Peptide/Ni-bd"/>
</dbReference>
<feature type="signal peptide" evidence="4">
    <location>
        <begin position="1"/>
        <end position="35"/>
    </location>
</feature>
<evidence type="ECO:0000313" key="7">
    <source>
        <dbReference type="Proteomes" id="UP001595528"/>
    </source>
</evidence>
<dbReference type="PANTHER" id="PTHR30290:SF38">
    <property type="entry name" value="D,D-DIPEPTIDE-BINDING PERIPLASMIC PROTEIN DDPA-RELATED"/>
    <property type="match status" value="1"/>
</dbReference>
<dbReference type="RefSeq" id="WP_379901469.1">
    <property type="nucleotide sequence ID" value="NZ_JBHRTR010000028.1"/>
</dbReference>
<protein>
    <submittedName>
        <fullName evidence="6">ABC transporter substrate-binding protein</fullName>
    </submittedName>
</protein>
<dbReference type="Proteomes" id="UP001595528">
    <property type="component" value="Unassembled WGS sequence"/>
</dbReference>
<accession>A0ABV7L1B8</accession>
<dbReference type="InterPro" id="IPR039424">
    <property type="entry name" value="SBP_5"/>
</dbReference>
<dbReference type="PANTHER" id="PTHR30290">
    <property type="entry name" value="PERIPLASMIC BINDING COMPONENT OF ABC TRANSPORTER"/>
    <property type="match status" value="1"/>
</dbReference>
<dbReference type="CDD" id="cd08493">
    <property type="entry name" value="PBP2_DppA_like"/>
    <property type="match status" value="1"/>
</dbReference>
<comment type="caution">
    <text evidence="6">The sequence shown here is derived from an EMBL/GenBank/DDBJ whole genome shotgun (WGS) entry which is preliminary data.</text>
</comment>
<reference evidence="7" key="1">
    <citation type="journal article" date="2019" name="Int. J. Syst. Evol. Microbiol.">
        <title>The Global Catalogue of Microorganisms (GCM) 10K type strain sequencing project: providing services to taxonomists for standard genome sequencing and annotation.</title>
        <authorList>
            <consortium name="The Broad Institute Genomics Platform"/>
            <consortium name="The Broad Institute Genome Sequencing Center for Infectious Disease"/>
            <person name="Wu L."/>
            <person name="Ma J."/>
        </authorList>
    </citation>
    <scope>NUCLEOTIDE SEQUENCE [LARGE SCALE GENOMIC DNA]</scope>
    <source>
        <strain evidence="7">KCTC 42964</strain>
    </source>
</reference>
<dbReference type="Pfam" id="PF00496">
    <property type="entry name" value="SBP_bac_5"/>
    <property type="match status" value="1"/>
</dbReference>
<evidence type="ECO:0000256" key="4">
    <source>
        <dbReference type="SAM" id="SignalP"/>
    </source>
</evidence>